<evidence type="ECO:0000313" key="1">
    <source>
        <dbReference type="EMBL" id="KAK3081074.1"/>
    </source>
</evidence>
<comment type="caution">
    <text evidence="1">The sequence shown here is derived from an EMBL/GenBank/DDBJ whole genome shotgun (WGS) entry which is preliminary data.</text>
</comment>
<reference evidence="1" key="1">
    <citation type="submission" date="2024-09" db="EMBL/GenBank/DDBJ databases">
        <title>Black Yeasts Isolated from many extreme environments.</title>
        <authorList>
            <person name="Coleine C."/>
            <person name="Stajich J.E."/>
            <person name="Selbmann L."/>
        </authorList>
    </citation>
    <scope>NUCLEOTIDE SEQUENCE</scope>
    <source>
        <strain evidence="1">CCFEE 5737</strain>
    </source>
</reference>
<gene>
    <name evidence="1" type="ORF">LTS18_010464</name>
</gene>
<name>A0ACC3DWA5_9PEZI</name>
<protein>
    <submittedName>
        <fullName evidence="1">Uncharacterized protein</fullName>
    </submittedName>
</protein>
<dbReference type="Proteomes" id="UP001186974">
    <property type="component" value="Unassembled WGS sequence"/>
</dbReference>
<dbReference type="EMBL" id="JAWDJW010000293">
    <property type="protein sequence ID" value="KAK3081074.1"/>
    <property type="molecule type" value="Genomic_DNA"/>
</dbReference>
<proteinExistence type="predicted"/>
<keyword evidence="2" id="KW-1185">Reference proteome</keyword>
<organism evidence="1 2">
    <name type="scientific">Coniosporium uncinatum</name>
    <dbReference type="NCBI Taxonomy" id="93489"/>
    <lineage>
        <taxon>Eukaryota</taxon>
        <taxon>Fungi</taxon>
        <taxon>Dikarya</taxon>
        <taxon>Ascomycota</taxon>
        <taxon>Pezizomycotina</taxon>
        <taxon>Dothideomycetes</taxon>
        <taxon>Dothideomycetes incertae sedis</taxon>
        <taxon>Coniosporium</taxon>
    </lineage>
</organism>
<sequence>MADSRIAAVEATDAATEPDTHLSSTRTANDLPPEGEETEAASAVAYVPNAQFRRVVVGELKESMHPSGRKHAVRASIDSSGFSRIRYVVVEQDLDGKSLPIPASTRRTSGNGIDTEGPITVSFPFHYTFKGSDRAEAVRKQVLEEYSKQLVSLKDGTRPPVQYGVQIWLALQDGHQYRFYDPEFSSVLLYQFLLVSSEKMSDRKLEAQIALKARVTDLASLPTDVSEAAYISDEEVLGICSCGEPDEGITIQCDGAKCSIKWYHLGCAGLTKVPPVSKKWYCSNCSKGKKSKM</sequence>
<evidence type="ECO:0000313" key="2">
    <source>
        <dbReference type="Proteomes" id="UP001186974"/>
    </source>
</evidence>
<accession>A0ACC3DWA5</accession>